<feature type="domain" description="MurNAc-LAA" evidence="2">
    <location>
        <begin position="121"/>
        <end position="285"/>
    </location>
</feature>
<evidence type="ECO:0000259" key="2">
    <source>
        <dbReference type="Pfam" id="PF01520"/>
    </source>
</evidence>
<dbReference type="GO" id="GO:0008745">
    <property type="term" value="F:N-acetylmuramoyl-L-alanine amidase activity"/>
    <property type="evidence" value="ECO:0007669"/>
    <property type="project" value="InterPro"/>
</dbReference>
<accession>A0A382IX98</accession>
<dbReference type="InterPro" id="IPR050695">
    <property type="entry name" value="N-acetylmuramoyl_amidase_3"/>
</dbReference>
<dbReference type="AlphaFoldDB" id="A0A382IX98"/>
<protein>
    <recommendedName>
        <fullName evidence="2">MurNAc-LAA domain-containing protein</fullName>
    </recommendedName>
</protein>
<dbReference type="Gene3D" id="3.40.630.40">
    <property type="entry name" value="Zn-dependent exopeptidases"/>
    <property type="match status" value="1"/>
</dbReference>
<dbReference type="PANTHER" id="PTHR30404:SF0">
    <property type="entry name" value="N-ACETYLMURAMOYL-L-ALANINE AMIDASE AMIC"/>
    <property type="match status" value="1"/>
</dbReference>
<name>A0A382IX98_9ZZZZ</name>
<dbReference type="EMBL" id="UINC01070197">
    <property type="protein sequence ID" value="SVC04158.1"/>
    <property type="molecule type" value="Genomic_DNA"/>
</dbReference>
<keyword evidence="1" id="KW-0378">Hydrolase</keyword>
<dbReference type="Pfam" id="PF01520">
    <property type="entry name" value="Amidase_3"/>
    <property type="match status" value="1"/>
</dbReference>
<dbReference type="PANTHER" id="PTHR30404">
    <property type="entry name" value="N-ACETYLMURAMOYL-L-ALANINE AMIDASE"/>
    <property type="match status" value="1"/>
</dbReference>
<evidence type="ECO:0000256" key="1">
    <source>
        <dbReference type="ARBA" id="ARBA00022801"/>
    </source>
</evidence>
<dbReference type="GO" id="GO:0009253">
    <property type="term" value="P:peptidoglycan catabolic process"/>
    <property type="evidence" value="ECO:0007669"/>
    <property type="project" value="InterPro"/>
</dbReference>
<dbReference type="InterPro" id="IPR002508">
    <property type="entry name" value="MurNAc-LAA_cat"/>
</dbReference>
<reference evidence="3" key="1">
    <citation type="submission" date="2018-05" db="EMBL/GenBank/DDBJ databases">
        <authorList>
            <person name="Lanie J.A."/>
            <person name="Ng W.-L."/>
            <person name="Kazmierczak K.M."/>
            <person name="Andrzejewski T.M."/>
            <person name="Davidsen T.M."/>
            <person name="Wayne K.J."/>
            <person name="Tettelin H."/>
            <person name="Glass J.I."/>
            <person name="Rusch D."/>
            <person name="Podicherti R."/>
            <person name="Tsui H.-C.T."/>
            <person name="Winkler M.E."/>
        </authorList>
    </citation>
    <scope>NUCLEOTIDE SEQUENCE</scope>
</reference>
<dbReference type="SUPFAM" id="SSF53187">
    <property type="entry name" value="Zn-dependent exopeptidases"/>
    <property type="match status" value="1"/>
</dbReference>
<feature type="non-terminal residue" evidence="3">
    <location>
        <position position="285"/>
    </location>
</feature>
<sequence length="285" mass="32212">MQSRPVVLPGEKLIASKARPTSYSKKMNGTEWVSLERWGKLHKGWYGRIQKDDLTIHRLVVSGMRFDLLSRRRLITCQGMQIWMGFGPEMIGGHLFVHHLDIKKHLAPLAAGMPSLGRIAVIDAGHGKDNQGTRSVFNKAYEKYYVLDWALRLKPLLERKGWRVFLTRTADKSMSLTERVKFADKVNASLFISLHLNAASRPVRGLETYCIAPVGMPSHYTRGNPDPVSSKLPNNPWDAASFQLAARVHNQMLLKCRMTDRGVRRVRFMAVSKGQKRPAILVEGG</sequence>
<dbReference type="GO" id="GO:0030288">
    <property type="term" value="C:outer membrane-bounded periplasmic space"/>
    <property type="evidence" value="ECO:0007669"/>
    <property type="project" value="TreeGrafter"/>
</dbReference>
<gene>
    <name evidence="3" type="ORF">METZ01_LOCUS257012</name>
</gene>
<proteinExistence type="predicted"/>
<evidence type="ECO:0000313" key="3">
    <source>
        <dbReference type="EMBL" id="SVC04158.1"/>
    </source>
</evidence>
<organism evidence="3">
    <name type="scientific">marine metagenome</name>
    <dbReference type="NCBI Taxonomy" id="408172"/>
    <lineage>
        <taxon>unclassified sequences</taxon>
        <taxon>metagenomes</taxon>
        <taxon>ecological metagenomes</taxon>
    </lineage>
</organism>
<dbReference type="CDD" id="cd02696">
    <property type="entry name" value="MurNAc-LAA"/>
    <property type="match status" value="1"/>
</dbReference>